<dbReference type="EMBL" id="CM001218">
    <property type="protein sequence ID" value="AES64411.1"/>
    <property type="molecule type" value="Genomic_DNA"/>
</dbReference>
<reference evidence="2" key="3">
    <citation type="submission" date="2015-04" db="UniProtKB">
        <authorList>
            <consortium name="EnsemblPlants"/>
        </authorList>
    </citation>
    <scope>IDENTIFICATION</scope>
    <source>
        <strain evidence="2">cv. Jemalong A17</strain>
    </source>
</reference>
<sequence>MGSGWVPIYLLPVPYPCFEIEKTHTHIQTQSKREKSVKLNLIWADNHRFTHIIYGEVGNPGYEPQPIHKLFLIATN</sequence>
<proteinExistence type="predicted"/>
<gene>
    <name evidence="1" type="ordered locus">MTR_2g025110</name>
</gene>
<dbReference type="PaxDb" id="3880-AES64411"/>
<name>G7ILQ6_MEDTR</name>
<reference evidence="1 3" key="2">
    <citation type="journal article" date="2014" name="BMC Genomics">
        <title>An improved genome release (version Mt4.0) for the model legume Medicago truncatula.</title>
        <authorList>
            <person name="Tang H."/>
            <person name="Krishnakumar V."/>
            <person name="Bidwell S."/>
            <person name="Rosen B."/>
            <person name="Chan A."/>
            <person name="Zhou S."/>
            <person name="Gentzbittel L."/>
            <person name="Childs K.L."/>
            <person name="Yandell M."/>
            <person name="Gundlach H."/>
            <person name="Mayer K.F."/>
            <person name="Schwartz D.C."/>
            <person name="Town C.D."/>
        </authorList>
    </citation>
    <scope>GENOME REANNOTATION</scope>
    <source>
        <strain evidence="2 3">cv. Jemalong A17</strain>
    </source>
</reference>
<organism evidence="1 3">
    <name type="scientific">Medicago truncatula</name>
    <name type="common">Barrel medic</name>
    <name type="synonym">Medicago tribuloides</name>
    <dbReference type="NCBI Taxonomy" id="3880"/>
    <lineage>
        <taxon>Eukaryota</taxon>
        <taxon>Viridiplantae</taxon>
        <taxon>Streptophyta</taxon>
        <taxon>Embryophyta</taxon>
        <taxon>Tracheophyta</taxon>
        <taxon>Spermatophyta</taxon>
        <taxon>Magnoliopsida</taxon>
        <taxon>eudicotyledons</taxon>
        <taxon>Gunneridae</taxon>
        <taxon>Pentapetalae</taxon>
        <taxon>rosids</taxon>
        <taxon>fabids</taxon>
        <taxon>Fabales</taxon>
        <taxon>Fabaceae</taxon>
        <taxon>Papilionoideae</taxon>
        <taxon>50 kb inversion clade</taxon>
        <taxon>NPAAA clade</taxon>
        <taxon>Hologalegina</taxon>
        <taxon>IRL clade</taxon>
        <taxon>Trifolieae</taxon>
        <taxon>Medicago</taxon>
    </lineage>
</organism>
<accession>G7ILQ6</accession>
<evidence type="ECO:0000313" key="1">
    <source>
        <dbReference type="EMBL" id="AES64411.1"/>
    </source>
</evidence>
<reference evidence="1 3" key="1">
    <citation type="journal article" date="2011" name="Nature">
        <title>The Medicago genome provides insight into the evolution of rhizobial symbioses.</title>
        <authorList>
            <person name="Young N.D."/>
            <person name="Debelle F."/>
            <person name="Oldroyd G.E."/>
            <person name="Geurts R."/>
            <person name="Cannon S.B."/>
            <person name="Udvardi M.K."/>
            <person name="Benedito V.A."/>
            <person name="Mayer K.F."/>
            <person name="Gouzy J."/>
            <person name="Schoof H."/>
            <person name="Van de Peer Y."/>
            <person name="Proost S."/>
            <person name="Cook D.R."/>
            <person name="Meyers B.C."/>
            <person name="Spannagl M."/>
            <person name="Cheung F."/>
            <person name="De Mita S."/>
            <person name="Krishnakumar V."/>
            <person name="Gundlach H."/>
            <person name="Zhou S."/>
            <person name="Mudge J."/>
            <person name="Bharti A.K."/>
            <person name="Murray J.D."/>
            <person name="Naoumkina M.A."/>
            <person name="Rosen B."/>
            <person name="Silverstein K.A."/>
            <person name="Tang H."/>
            <person name="Rombauts S."/>
            <person name="Zhao P.X."/>
            <person name="Zhou P."/>
            <person name="Barbe V."/>
            <person name="Bardou P."/>
            <person name="Bechner M."/>
            <person name="Bellec A."/>
            <person name="Berger A."/>
            <person name="Berges H."/>
            <person name="Bidwell S."/>
            <person name="Bisseling T."/>
            <person name="Choisne N."/>
            <person name="Couloux A."/>
            <person name="Denny R."/>
            <person name="Deshpande S."/>
            <person name="Dai X."/>
            <person name="Doyle J.J."/>
            <person name="Dudez A.M."/>
            <person name="Farmer A.D."/>
            <person name="Fouteau S."/>
            <person name="Franken C."/>
            <person name="Gibelin C."/>
            <person name="Gish J."/>
            <person name="Goldstein S."/>
            <person name="Gonzalez A.J."/>
            <person name="Green P.J."/>
            <person name="Hallab A."/>
            <person name="Hartog M."/>
            <person name="Hua A."/>
            <person name="Humphray S.J."/>
            <person name="Jeong D.H."/>
            <person name="Jing Y."/>
            <person name="Jocker A."/>
            <person name="Kenton S.M."/>
            <person name="Kim D.J."/>
            <person name="Klee K."/>
            <person name="Lai H."/>
            <person name="Lang C."/>
            <person name="Lin S."/>
            <person name="Macmil S.L."/>
            <person name="Magdelenat G."/>
            <person name="Matthews L."/>
            <person name="McCorrison J."/>
            <person name="Monaghan E.L."/>
            <person name="Mun J.H."/>
            <person name="Najar F.Z."/>
            <person name="Nicholson C."/>
            <person name="Noirot C."/>
            <person name="O'Bleness M."/>
            <person name="Paule C.R."/>
            <person name="Poulain J."/>
            <person name="Prion F."/>
            <person name="Qin B."/>
            <person name="Qu C."/>
            <person name="Retzel E.F."/>
            <person name="Riddle C."/>
            <person name="Sallet E."/>
            <person name="Samain S."/>
            <person name="Samson N."/>
            <person name="Sanders I."/>
            <person name="Saurat O."/>
            <person name="Scarpelli C."/>
            <person name="Schiex T."/>
            <person name="Segurens B."/>
            <person name="Severin A.J."/>
            <person name="Sherrier D.J."/>
            <person name="Shi R."/>
            <person name="Sims S."/>
            <person name="Singer S.R."/>
            <person name="Sinharoy S."/>
            <person name="Sterck L."/>
            <person name="Viollet A."/>
            <person name="Wang B.B."/>
            <person name="Wang K."/>
            <person name="Wang M."/>
            <person name="Wang X."/>
            <person name="Warfsmann J."/>
            <person name="Weissenbach J."/>
            <person name="White D.D."/>
            <person name="White J.D."/>
            <person name="Wiley G.B."/>
            <person name="Wincker P."/>
            <person name="Xing Y."/>
            <person name="Yang L."/>
            <person name="Yao Z."/>
            <person name="Ying F."/>
            <person name="Zhai J."/>
            <person name="Zhou L."/>
            <person name="Zuber A."/>
            <person name="Denarie J."/>
            <person name="Dixon R.A."/>
            <person name="May G.D."/>
            <person name="Schwartz D.C."/>
            <person name="Rogers J."/>
            <person name="Quetier F."/>
            <person name="Town C.D."/>
            <person name="Roe B.A."/>
        </authorList>
    </citation>
    <scope>NUCLEOTIDE SEQUENCE [LARGE SCALE GENOMIC DNA]</scope>
    <source>
        <strain evidence="1">A17</strain>
        <strain evidence="2 3">cv. Jemalong A17</strain>
    </source>
</reference>
<evidence type="ECO:0000313" key="2">
    <source>
        <dbReference type="EnsemblPlants" id="AES64411"/>
    </source>
</evidence>
<dbReference type="EnsemblPlants" id="AES64411">
    <property type="protein sequence ID" value="AES64411"/>
    <property type="gene ID" value="MTR_2g025110"/>
</dbReference>
<dbReference type="HOGENOM" id="CLU_2658165_0_0_1"/>
<keyword evidence="3" id="KW-1185">Reference proteome</keyword>
<evidence type="ECO:0000313" key="3">
    <source>
        <dbReference type="Proteomes" id="UP000002051"/>
    </source>
</evidence>
<dbReference type="AlphaFoldDB" id="G7ILQ6"/>
<dbReference type="Proteomes" id="UP000002051">
    <property type="component" value="Chromosome 2"/>
</dbReference>
<protein>
    <submittedName>
        <fullName evidence="1 2">Uncharacterized protein</fullName>
    </submittedName>
</protein>